<name>A0ABP0K148_9DINO</name>
<dbReference type="EMBL" id="CAXAMN010007113">
    <property type="protein sequence ID" value="CAK9020472.1"/>
    <property type="molecule type" value="Genomic_DNA"/>
</dbReference>
<evidence type="ECO:0000313" key="2">
    <source>
        <dbReference type="Proteomes" id="UP001642484"/>
    </source>
</evidence>
<comment type="caution">
    <text evidence="1">The sequence shown here is derived from an EMBL/GenBank/DDBJ whole genome shotgun (WGS) entry which is preliminary data.</text>
</comment>
<protein>
    <recommendedName>
        <fullName evidence="3">Bifunctional lysine-specific demethylase and histidyl-hydroxylase</fullName>
    </recommendedName>
</protein>
<sequence>MAVPLAQRAAQLAPKERAMLEAVGWPMELLEDPLKAPRNVENPQKFAEALLLEDHLEEVVILPDGLRRVGLSAEEALPSWLTKAMAEGSVLKCLRRLGPQELSEHKAALEFPDDRGVQREALPRPYPFCLWHGEGLAHSSMPEAWRDLQQRLSAAEALLERGELEESQLYACEMRRLRERTANAAAEAYGVTESTKSLCLRHGRDWLAHLAKWTLYWNCYDDGVFIGGRGSGKGLHVDQVLWSNLGKHWRGHKILVTWPAGAESARLVRDMGDAHFRAPLGKEQLEALKCARCIALLRPGDLFLCSGGVAHATLSVSDELTCTGYESLVAMHPRLVEHVLQTGTASGPCALNKGVMECDELKELREGMLQRLTALLQEKAPKTSELKSDGLGESVALPAVRLKKHLAEAAKQMAFDPSFAVLAKGAGVCRLLAASDRILEELEPSQKRRRTGG</sequence>
<evidence type="ECO:0008006" key="3">
    <source>
        <dbReference type="Google" id="ProtNLM"/>
    </source>
</evidence>
<keyword evidence="2" id="KW-1185">Reference proteome</keyword>
<evidence type="ECO:0000313" key="1">
    <source>
        <dbReference type="EMBL" id="CAK9020472.1"/>
    </source>
</evidence>
<organism evidence="1 2">
    <name type="scientific">Durusdinium trenchii</name>
    <dbReference type="NCBI Taxonomy" id="1381693"/>
    <lineage>
        <taxon>Eukaryota</taxon>
        <taxon>Sar</taxon>
        <taxon>Alveolata</taxon>
        <taxon>Dinophyceae</taxon>
        <taxon>Suessiales</taxon>
        <taxon>Symbiodiniaceae</taxon>
        <taxon>Durusdinium</taxon>
    </lineage>
</organism>
<dbReference type="Proteomes" id="UP001642484">
    <property type="component" value="Unassembled WGS sequence"/>
</dbReference>
<accession>A0ABP0K148</accession>
<reference evidence="1 2" key="1">
    <citation type="submission" date="2024-02" db="EMBL/GenBank/DDBJ databases">
        <authorList>
            <person name="Chen Y."/>
            <person name="Shah S."/>
            <person name="Dougan E. K."/>
            <person name="Thang M."/>
            <person name="Chan C."/>
        </authorList>
    </citation>
    <scope>NUCLEOTIDE SEQUENCE [LARGE SCALE GENOMIC DNA]</scope>
</reference>
<gene>
    <name evidence="1" type="ORF">CCMP2556_LOCUS14074</name>
</gene>
<proteinExistence type="predicted"/>